<dbReference type="Proteomes" id="UP000813420">
    <property type="component" value="Unassembled WGS sequence"/>
</dbReference>
<reference evidence="2" key="2">
    <citation type="submission" date="2021-09" db="EMBL/GenBank/DDBJ databases">
        <authorList>
            <person name="Gilroy R."/>
        </authorList>
    </citation>
    <scope>NUCLEOTIDE SEQUENCE</scope>
    <source>
        <strain evidence="2">USAMLcec4-12693</strain>
    </source>
</reference>
<evidence type="ECO:0000313" key="2">
    <source>
        <dbReference type="EMBL" id="HJH49398.1"/>
    </source>
</evidence>
<accession>A0A9D3AIY1</accession>
<dbReference type="AlphaFoldDB" id="A0A9D3AIY1"/>
<protein>
    <submittedName>
        <fullName evidence="2">DUF6382 domain-containing protein</fullName>
    </submittedName>
</protein>
<proteinExistence type="predicted"/>
<name>A0A9D3AIY1_9FIRM</name>
<dbReference type="EMBL" id="DYXE01000039">
    <property type="protein sequence ID" value="HJH49398.1"/>
    <property type="molecule type" value="Genomic_DNA"/>
</dbReference>
<gene>
    <name evidence="2" type="ORF">K8V39_03950</name>
</gene>
<comment type="caution">
    <text evidence="2">The sequence shown here is derived from an EMBL/GenBank/DDBJ whole genome shotgun (WGS) entry which is preliminary data.</text>
</comment>
<dbReference type="Pfam" id="PF19909">
    <property type="entry name" value="DUF6382"/>
    <property type="match status" value="1"/>
</dbReference>
<feature type="domain" description="DUF6382" evidence="1">
    <location>
        <begin position="6"/>
        <end position="156"/>
    </location>
</feature>
<evidence type="ECO:0000313" key="3">
    <source>
        <dbReference type="Proteomes" id="UP000813420"/>
    </source>
</evidence>
<sequence length="235" mass="28651">MERKITIEERGFYEEDYQMRMLKVNAPDGFLPVRGRGVDDCSYYEYDVSGKVSMKAMYERGKIGEEDLRHFLTAFQMAVREAEVYLLDVHRILLKPEYIFFEEGRFYFCYYPPARQDLWEEFHRLTEYFVKEADYQDKEAVRMIFLLHKGTMEENYSMEKLIKECFYQEEQSEKREKKEVSYDTAEHDWITEQEMGSSILRETDNMWTPVKHFLNKHKKHRWGDWDGLHIEEEEL</sequence>
<organism evidence="2 3">
    <name type="scientific">Merdimonas faecis</name>
    <dbReference type="NCBI Taxonomy" id="1653435"/>
    <lineage>
        <taxon>Bacteria</taxon>
        <taxon>Bacillati</taxon>
        <taxon>Bacillota</taxon>
        <taxon>Clostridia</taxon>
        <taxon>Lachnospirales</taxon>
        <taxon>Lachnospiraceae</taxon>
        <taxon>Merdimonas</taxon>
    </lineage>
</organism>
<dbReference type="RefSeq" id="WP_277271776.1">
    <property type="nucleotide sequence ID" value="NZ_DYXE01000039.1"/>
</dbReference>
<evidence type="ECO:0000259" key="1">
    <source>
        <dbReference type="Pfam" id="PF19909"/>
    </source>
</evidence>
<reference evidence="2" key="1">
    <citation type="journal article" date="2021" name="PeerJ">
        <title>Extensive microbial diversity within the chicken gut microbiome revealed by metagenomics and culture.</title>
        <authorList>
            <person name="Gilroy R."/>
            <person name="Ravi A."/>
            <person name="Getino M."/>
            <person name="Pursley I."/>
            <person name="Horton D.L."/>
            <person name="Alikhan N.F."/>
            <person name="Baker D."/>
            <person name="Gharbi K."/>
            <person name="Hall N."/>
            <person name="Watson M."/>
            <person name="Adriaenssens E.M."/>
            <person name="Foster-Nyarko E."/>
            <person name="Jarju S."/>
            <person name="Secka A."/>
            <person name="Antonio M."/>
            <person name="Oren A."/>
            <person name="Chaudhuri R.R."/>
            <person name="La Ragione R."/>
            <person name="Hildebrand F."/>
            <person name="Pallen M.J."/>
        </authorList>
    </citation>
    <scope>NUCLEOTIDE SEQUENCE</scope>
    <source>
        <strain evidence="2">USAMLcec4-12693</strain>
    </source>
</reference>
<dbReference type="InterPro" id="IPR045962">
    <property type="entry name" value="DUF6382"/>
</dbReference>